<dbReference type="PANTHER" id="PTHR35807">
    <property type="entry name" value="TRANSCRIPTIONAL REGULATOR REDD-RELATED"/>
    <property type="match status" value="1"/>
</dbReference>
<evidence type="ECO:0000313" key="7">
    <source>
        <dbReference type="EMBL" id="GAA2214692.1"/>
    </source>
</evidence>
<dbReference type="Pfam" id="PF00486">
    <property type="entry name" value="Trans_reg_C"/>
    <property type="match status" value="1"/>
</dbReference>
<dbReference type="Gene3D" id="1.10.10.10">
    <property type="entry name" value="Winged helix-like DNA-binding domain superfamily/Winged helix DNA-binding domain"/>
    <property type="match status" value="1"/>
</dbReference>
<dbReference type="Pfam" id="PF03704">
    <property type="entry name" value="BTAD"/>
    <property type="match status" value="1"/>
</dbReference>
<dbReference type="PRINTS" id="PR00364">
    <property type="entry name" value="DISEASERSIST"/>
</dbReference>
<keyword evidence="2" id="KW-0805">Transcription regulation</keyword>
<keyword evidence="8" id="KW-1185">Reference proteome</keyword>
<dbReference type="InterPro" id="IPR027417">
    <property type="entry name" value="P-loop_NTPase"/>
</dbReference>
<dbReference type="InterPro" id="IPR011990">
    <property type="entry name" value="TPR-like_helical_dom_sf"/>
</dbReference>
<evidence type="ECO:0000256" key="3">
    <source>
        <dbReference type="ARBA" id="ARBA00023125"/>
    </source>
</evidence>
<evidence type="ECO:0000256" key="4">
    <source>
        <dbReference type="ARBA" id="ARBA00023163"/>
    </source>
</evidence>
<organism evidence="7 8">
    <name type="scientific">Nonomuraea monospora</name>
    <dbReference type="NCBI Taxonomy" id="568818"/>
    <lineage>
        <taxon>Bacteria</taxon>
        <taxon>Bacillati</taxon>
        <taxon>Actinomycetota</taxon>
        <taxon>Actinomycetes</taxon>
        <taxon>Streptosporangiales</taxon>
        <taxon>Streptosporangiaceae</taxon>
        <taxon>Nonomuraea</taxon>
    </lineage>
</organism>
<evidence type="ECO:0000256" key="5">
    <source>
        <dbReference type="PROSITE-ProRule" id="PRU01091"/>
    </source>
</evidence>
<accession>A0ABP5PWH5</accession>
<evidence type="ECO:0000256" key="2">
    <source>
        <dbReference type="ARBA" id="ARBA00023015"/>
    </source>
</evidence>
<dbReference type="InterPro" id="IPR051677">
    <property type="entry name" value="AfsR-DnrI-RedD_regulator"/>
</dbReference>
<dbReference type="Gene3D" id="3.40.50.300">
    <property type="entry name" value="P-loop containing nucleotide triphosphate hydrolases"/>
    <property type="match status" value="1"/>
</dbReference>
<comment type="caution">
    <text evidence="7">The sequence shown here is derived from an EMBL/GenBank/DDBJ whole genome shotgun (WGS) entry which is preliminary data.</text>
</comment>
<reference evidence="8" key="1">
    <citation type="journal article" date="2019" name="Int. J. Syst. Evol. Microbiol.">
        <title>The Global Catalogue of Microorganisms (GCM) 10K type strain sequencing project: providing services to taxonomists for standard genome sequencing and annotation.</title>
        <authorList>
            <consortium name="The Broad Institute Genomics Platform"/>
            <consortium name="The Broad Institute Genome Sequencing Center for Infectious Disease"/>
            <person name="Wu L."/>
            <person name="Ma J."/>
        </authorList>
    </citation>
    <scope>NUCLEOTIDE SEQUENCE [LARGE SCALE GENOMIC DNA]</scope>
    <source>
        <strain evidence="8">JCM 16114</strain>
    </source>
</reference>
<comment type="similarity">
    <text evidence="1">Belongs to the AfsR/DnrI/RedD regulatory family.</text>
</comment>
<dbReference type="InterPro" id="IPR001867">
    <property type="entry name" value="OmpR/PhoB-type_DNA-bd"/>
</dbReference>
<gene>
    <name evidence="7" type="ORF">GCM10009850_101570</name>
</gene>
<keyword evidence="4" id="KW-0804">Transcription</keyword>
<keyword evidence="3 5" id="KW-0238">DNA-binding</keyword>
<sequence>MRFGVLGPLRVDGGPPPGPAKHRTLLAALLLSAREQVPVERLMSAVWDDRPPASAESVLRVYISALRKAVGGIRTVPGGYLLDVERDDVDCHRFERLVAQARRVREAGRVAEAADGFRAALGLWRGPGALADVESSVLRRAYGVPLEELRLTALEERIELDLRLGRGAEVVGELRALVGAHPLRERAWVRLIEALHQAGRRSEALGAYQDVRRTLVEELGLEPGAELVAAHRHVLDDQSGAAHRHTLNDSGVGAVVEPVNELPPDISDFAGRRSVLDWIARTAAERAQAPVHLVLHGPPGCGKSAVAVHAATALDLPDGRLYAALGTRPPGAVLEDLLRSLGCPDGAVPPALDDRVRLYRSMTARRRLLVLLDDAADESQVRPLLPTGPGSLTLVTSRSPLAGLEAARAYELGLLGEDEAVALLGGVAGADRVRAEPEAALNIVRLCGHLPLALRIAGSRLARKPGWTLGHLAGRLGDERRRLDELSAGDLAVRGSLALGYRGLPEPERRLLRGLGALSAPDFAPWVLGADLEPLVEAGLLQSRGLDEAGQERYGWHDLTRLYAAERLAEEDGGARGVLGAVAGEILERTRHAREALLPAEPGTGRTQALLPGEPGPSRNQAFLPLGAGSGLETGWLRREARWLSAERRFLVAVVEDFYRAGLYEPAWRLAFYLTPLFELGAHHDDWHATTATGLDAARAAGHRHGEALLLRGLADLHRAEGRTDAAAAALRAAQPLVEGLELARITLRLGLVQARAAADEASRASQGPERVVGARRVARVREAERAFVRALRVFEEAGDRRGRADALRALGSLREDEAALNAGLAAYQELGDLRGEAEALLDLARLHLAAGRHAQARDCVRRRLGVNRRLGDRLPEAVALLVLAGIEEAAGAPGRAAEAARAALETFTAYGDRRSAARARLALVRARLELGDLDEAVETLMRGMEEFDGLGEEDVKAEADRLAREAGRRRGQRI</sequence>
<name>A0ABP5PWH5_9ACTN</name>
<protein>
    <submittedName>
        <fullName evidence="7">BTAD domain-containing putative transcriptional regulator</fullName>
    </submittedName>
</protein>
<dbReference type="PANTHER" id="PTHR35807:SF1">
    <property type="entry name" value="TRANSCRIPTIONAL REGULATOR REDD"/>
    <property type="match status" value="1"/>
</dbReference>
<dbReference type="SMART" id="SM00028">
    <property type="entry name" value="TPR"/>
    <property type="match status" value="4"/>
</dbReference>
<dbReference type="PROSITE" id="PS51755">
    <property type="entry name" value="OMPR_PHOB"/>
    <property type="match status" value="1"/>
</dbReference>
<evidence type="ECO:0000256" key="1">
    <source>
        <dbReference type="ARBA" id="ARBA00005820"/>
    </source>
</evidence>
<proteinExistence type="inferred from homology"/>
<feature type="DNA-binding region" description="OmpR/PhoB-type" evidence="5">
    <location>
        <begin position="1"/>
        <end position="84"/>
    </location>
</feature>
<dbReference type="SUPFAM" id="SSF52540">
    <property type="entry name" value="P-loop containing nucleoside triphosphate hydrolases"/>
    <property type="match status" value="1"/>
</dbReference>
<evidence type="ECO:0000259" key="6">
    <source>
        <dbReference type="PROSITE" id="PS51755"/>
    </source>
</evidence>
<dbReference type="CDD" id="cd15831">
    <property type="entry name" value="BTAD"/>
    <property type="match status" value="1"/>
</dbReference>
<dbReference type="InterPro" id="IPR005158">
    <property type="entry name" value="BTAD"/>
</dbReference>
<dbReference type="SUPFAM" id="SSF46894">
    <property type="entry name" value="C-terminal effector domain of the bipartite response regulators"/>
    <property type="match status" value="1"/>
</dbReference>
<evidence type="ECO:0000313" key="8">
    <source>
        <dbReference type="Proteomes" id="UP001499843"/>
    </source>
</evidence>
<dbReference type="InterPro" id="IPR019734">
    <property type="entry name" value="TPR_rpt"/>
</dbReference>
<dbReference type="Proteomes" id="UP001499843">
    <property type="component" value="Unassembled WGS sequence"/>
</dbReference>
<dbReference type="SUPFAM" id="SSF48452">
    <property type="entry name" value="TPR-like"/>
    <property type="match status" value="2"/>
</dbReference>
<dbReference type="InterPro" id="IPR036388">
    <property type="entry name" value="WH-like_DNA-bd_sf"/>
</dbReference>
<feature type="domain" description="OmpR/PhoB-type" evidence="6">
    <location>
        <begin position="1"/>
        <end position="84"/>
    </location>
</feature>
<dbReference type="EMBL" id="BAAAQX010000043">
    <property type="protein sequence ID" value="GAA2214692.1"/>
    <property type="molecule type" value="Genomic_DNA"/>
</dbReference>
<dbReference type="InterPro" id="IPR016032">
    <property type="entry name" value="Sig_transdc_resp-reg_C-effctor"/>
</dbReference>
<dbReference type="Gene3D" id="1.25.40.10">
    <property type="entry name" value="Tetratricopeptide repeat domain"/>
    <property type="match status" value="2"/>
</dbReference>
<dbReference type="SMART" id="SM01043">
    <property type="entry name" value="BTAD"/>
    <property type="match status" value="1"/>
</dbReference>
<dbReference type="SMART" id="SM00862">
    <property type="entry name" value="Trans_reg_C"/>
    <property type="match status" value="1"/>
</dbReference>